<feature type="compositionally biased region" description="Low complexity" evidence="6">
    <location>
        <begin position="557"/>
        <end position="574"/>
    </location>
</feature>
<keyword evidence="1" id="KW-0217">Developmental protein</keyword>
<feature type="compositionally biased region" description="Basic and acidic residues" evidence="6">
    <location>
        <begin position="475"/>
        <end position="488"/>
    </location>
</feature>
<evidence type="ECO:0000256" key="4">
    <source>
        <dbReference type="ARBA" id="ARBA00023163"/>
    </source>
</evidence>
<organism evidence="8 9">
    <name type="scientific">Anopheles epiroticus</name>
    <dbReference type="NCBI Taxonomy" id="199890"/>
    <lineage>
        <taxon>Eukaryota</taxon>
        <taxon>Metazoa</taxon>
        <taxon>Ecdysozoa</taxon>
        <taxon>Arthropoda</taxon>
        <taxon>Hexapoda</taxon>
        <taxon>Insecta</taxon>
        <taxon>Pterygota</taxon>
        <taxon>Neoptera</taxon>
        <taxon>Endopterygota</taxon>
        <taxon>Diptera</taxon>
        <taxon>Nematocera</taxon>
        <taxon>Culicoidea</taxon>
        <taxon>Culicidae</taxon>
        <taxon>Anophelinae</taxon>
        <taxon>Anopheles</taxon>
    </lineage>
</organism>
<reference evidence="8" key="2">
    <citation type="submission" date="2020-05" db="UniProtKB">
        <authorList>
            <consortium name="EnsemblMetazoa"/>
        </authorList>
    </citation>
    <scope>IDENTIFICATION</scope>
    <source>
        <strain evidence="8">Epiroticus2</strain>
    </source>
</reference>
<feature type="region of interest" description="Disordered" evidence="6">
    <location>
        <begin position="508"/>
        <end position="574"/>
    </location>
</feature>
<evidence type="ECO:0000256" key="6">
    <source>
        <dbReference type="SAM" id="MobiDB-lite"/>
    </source>
</evidence>
<evidence type="ECO:0000259" key="7">
    <source>
        <dbReference type="PROSITE" id="PS50807"/>
    </source>
</evidence>
<dbReference type="PANTHER" id="PTHR12414:SF8">
    <property type="entry name" value="TRANSCRIPTION FACTOR GLIAL CELLS MISSING-RELATED"/>
    <property type="match status" value="1"/>
</dbReference>
<evidence type="ECO:0000313" key="8">
    <source>
        <dbReference type="EnsemblMetazoa" id="AEPI007160-PA"/>
    </source>
</evidence>
<feature type="compositionally biased region" description="Low complexity" evidence="6">
    <location>
        <begin position="281"/>
        <end position="299"/>
    </location>
</feature>
<dbReference type="GO" id="GO:0000978">
    <property type="term" value="F:RNA polymerase II cis-regulatory region sequence-specific DNA binding"/>
    <property type="evidence" value="ECO:0007669"/>
    <property type="project" value="TreeGrafter"/>
</dbReference>
<dbReference type="PANTHER" id="PTHR12414">
    <property type="entry name" value="GLIAL CELLS MISSING RELATED/GLIDE"/>
    <property type="match status" value="1"/>
</dbReference>
<feature type="region of interest" description="Disordered" evidence="6">
    <location>
        <begin position="468"/>
        <end position="492"/>
    </location>
</feature>
<evidence type="ECO:0000256" key="1">
    <source>
        <dbReference type="ARBA" id="ARBA00022473"/>
    </source>
</evidence>
<dbReference type="InterPro" id="IPR043021">
    <property type="entry name" value="GCM_small"/>
</dbReference>
<dbReference type="Proteomes" id="UP000075885">
    <property type="component" value="Unassembled WGS sequence"/>
</dbReference>
<dbReference type="InterPro" id="IPR003902">
    <property type="entry name" value="Tscrpt_reg_GCM"/>
</dbReference>
<feature type="domain" description="GCM" evidence="7">
    <location>
        <begin position="38"/>
        <end position="197"/>
    </location>
</feature>
<dbReference type="InterPro" id="IPR036115">
    <property type="entry name" value="GCM_dom_sf"/>
</dbReference>
<keyword evidence="5" id="KW-0539">Nucleus</keyword>
<dbReference type="Pfam" id="PF03615">
    <property type="entry name" value="GCM"/>
    <property type="match status" value="1"/>
</dbReference>
<name>A0A182PJP6_9DIPT</name>
<evidence type="ECO:0000256" key="3">
    <source>
        <dbReference type="ARBA" id="ARBA00023125"/>
    </source>
</evidence>
<dbReference type="Gene3D" id="2.20.25.670">
    <property type="entry name" value="GCM domain, large subdomain"/>
    <property type="match status" value="1"/>
</dbReference>
<dbReference type="GO" id="GO:0042063">
    <property type="term" value="P:gliogenesis"/>
    <property type="evidence" value="ECO:0007669"/>
    <property type="project" value="TreeGrafter"/>
</dbReference>
<dbReference type="PROSITE" id="PS50807">
    <property type="entry name" value="GCM"/>
    <property type="match status" value="1"/>
</dbReference>
<keyword evidence="3" id="KW-0238">DNA-binding</keyword>
<evidence type="ECO:0000256" key="5">
    <source>
        <dbReference type="ARBA" id="ARBA00023242"/>
    </source>
</evidence>
<dbReference type="EnsemblMetazoa" id="AEPI007160-RA">
    <property type="protein sequence ID" value="AEPI007160-PA"/>
    <property type="gene ID" value="AEPI007160"/>
</dbReference>
<keyword evidence="2" id="KW-0805">Transcription regulation</keyword>
<proteinExistence type="predicted"/>
<dbReference type="InterPro" id="IPR043020">
    <property type="entry name" value="GCM_large"/>
</dbReference>
<dbReference type="GO" id="GO:0005634">
    <property type="term" value="C:nucleus"/>
    <property type="evidence" value="ECO:0007669"/>
    <property type="project" value="TreeGrafter"/>
</dbReference>
<evidence type="ECO:0000313" key="9">
    <source>
        <dbReference type="Proteomes" id="UP000075885"/>
    </source>
</evidence>
<dbReference type="GO" id="GO:0001228">
    <property type="term" value="F:DNA-binding transcription activator activity, RNA polymerase II-specific"/>
    <property type="evidence" value="ECO:0007669"/>
    <property type="project" value="InterPro"/>
</dbReference>
<accession>A0A182PJP6</accession>
<evidence type="ECO:0000256" key="2">
    <source>
        <dbReference type="ARBA" id="ARBA00023015"/>
    </source>
</evidence>
<dbReference type="InterPro" id="IPR039791">
    <property type="entry name" value="GCM"/>
</dbReference>
<dbReference type="Gene3D" id="3.30.70.3530">
    <property type="entry name" value="GCM motif"/>
    <property type="match status" value="1"/>
</dbReference>
<keyword evidence="4" id="KW-0804">Transcription</keyword>
<sequence>MVIVVSNNLINGVVCFFDYRFANRQSNVINSSGGQLGIDWDINDPSVPIVTESDFDAFNEWSDGHCRYIYRATSEEAKRHSSGWAMRNTNNHNVNILKKSCLGVLVCSAGCILPNGDKIHLRPAICDKARRKQQGKACPNRLCIGGILEILPCRGHCGYPVTHFWRHTPHAIFFQAKGVHDHPRPEAKSSGETRRVLGLGRRERVLRTVQSKMNKINGIKQSRKSSKQQYTIAKAASYSSISSNEVVKSPDSSFEDSNYQMDYLSGSSAPSGCGYSVNHHPPVQQQTQPLHQQQSLQCPQNPPQDYTQNCFYDTNFIHPEEIFQLDQPLRPVANSGSSKYQQQQQLAVSPSGNMFDLDLGTDGGKLTYNGKGDQFSSYRGAEFSSSGIGRYFDCVKYESSTDTDTASLTSSGCSSVLDDIAYYASPQVDYQNNNNHATNNNSLAQLDMNKIGLRACDGINSFFISQSSCVSPTTNDRKSSDPGHHTHQMDGYGSGALGYENYSASSSPNASQLYGSYDTTMGGQTLGQTPHSTDGRMVPTSQMVGGAAMSSCEMSPQQQHQQQQQQQHHQQQQQCNNTVNVPTIETTAAEGGCWWNNSFFQTTLGTTSSSSVDGWNQTYHDSTLPVGSHQQQQLDQQQYYGLEQCEYLS</sequence>
<feature type="region of interest" description="Disordered" evidence="6">
    <location>
        <begin position="278"/>
        <end position="301"/>
    </location>
</feature>
<dbReference type="SUPFAM" id="SSF90073">
    <property type="entry name" value="GCM domain"/>
    <property type="match status" value="1"/>
</dbReference>
<dbReference type="AlphaFoldDB" id="A0A182PJP6"/>
<dbReference type="VEuPathDB" id="VectorBase:AEPI007160"/>
<feature type="compositionally biased region" description="Polar residues" evidence="6">
    <location>
        <begin position="508"/>
        <end position="532"/>
    </location>
</feature>
<protein>
    <recommendedName>
        <fullName evidence="7">GCM domain-containing protein</fullName>
    </recommendedName>
</protein>
<keyword evidence="9" id="KW-1185">Reference proteome</keyword>
<reference evidence="9" key="1">
    <citation type="submission" date="2013-03" db="EMBL/GenBank/DDBJ databases">
        <title>The Genome Sequence of Anopheles epiroticus epiroticus2.</title>
        <authorList>
            <consortium name="The Broad Institute Genomics Platform"/>
            <person name="Neafsey D.E."/>
            <person name="Howell P."/>
            <person name="Walker B."/>
            <person name="Young S.K."/>
            <person name="Zeng Q."/>
            <person name="Gargeya S."/>
            <person name="Fitzgerald M."/>
            <person name="Haas B."/>
            <person name="Abouelleil A."/>
            <person name="Allen A.W."/>
            <person name="Alvarado L."/>
            <person name="Arachchi H.M."/>
            <person name="Berlin A.M."/>
            <person name="Chapman S.B."/>
            <person name="Gainer-Dewar J."/>
            <person name="Goldberg J."/>
            <person name="Griggs A."/>
            <person name="Gujja S."/>
            <person name="Hansen M."/>
            <person name="Howarth C."/>
            <person name="Imamovic A."/>
            <person name="Ireland A."/>
            <person name="Larimer J."/>
            <person name="McCowan C."/>
            <person name="Murphy C."/>
            <person name="Pearson M."/>
            <person name="Poon T.W."/>
            <person name="Priest M."/>
            <person name="Roberts A."/>
            <person name="Saif S."/>
            <person name="Shea T."/>
            <person name="Sisk P."/>
            <person name="Sykes S."/>
            <person name="Wortman J."/>
            <person name="Nusbaum C."/>
            <person name="Birren B."/>
        </authorList>
    </citation>
    <scope>NUCLEOTIDE SEQUENCE [LARGE SCALE GENOMIC DNA]</scope>
    <source>
        <strain evidence="9">Epiroticus2</strain>
    </source>
</reference>
<dbReference type="STRING" id="199890.A0A182PJP6"/>